<comment type="similarity">
    <text evidence="2">Belongs to the PI3/PI4-kinase family. ATM subfamily.</text>
</comment>
<dbReference type="Pfam" id="PF23593">
    <property type="entry name" value="HEAT_ATR"/>
    <property type="match status" value="1"/>
</dbReference>
<dbReference type="InterPro" id="IPR011009">
    <property type="entry name" value="Kinase-like_dom_sf"/>
</dbReference>
<dbReference type="FunFam" id="3.30.1010.10:FF:000011">
    <property type="entry name" value="serine/threonine-protein kinase ATR"/>
    <property type="match status" value="1"/>
</dbReference>
<keyword evidence="11" id="KW-0539">Nucleus</keyword>
<dbReference type="InterPro" id="IPR057564">
    <property type="entry name" value="HEAT_ATR"/>
</dbReference>
<dbReference type="Gene3D" id="1.25.40.10">
    <property type="entry name" value="Tetratricopeptide repeat domain"/>
    <property type="match status" value="1"/>
</dbReference>
<evidence type="ECO:0000259" key="14">
    <source>
        <dbReference type="PROSITE" id="PS51189"/>
    </source>
</evidence>
<evidence type="ECO:0000256" key="12">
    <source>
        <dbReference type="ARBA" id="ARBA00024420"/>
    </source>
</evidence>
<dbReference type="InterPro" id="IPR003151">
    <property type="entry name" value="PIK-rel_kinase_FAT"/>
</dbReference>
<proteinExistence type="inferred from homology"/>
<evidence type="ECO:0000256" key="4">
    <source>
        <dbReference type="ARBA" id="ARBA00022527"/>
    </source>
</evidence>
<dbReference type="PROSITE" id="PS51189">
    <property type="entry name" value="FAT"/>
    <property type="match status" value="1"/>
</dbReference>
<dbReference type="PROSITE" id="PS50290">
    <property type="entry name" value="PI3_4_KINASE_3"/>
    <property type="match status" value="1"/>
</dbReference>
<dbReference type="OrthoDB" id="381190at2759"/>
<dbReference type="FunFam" id="1.10.1070.11:FF:000009">
    <property type="entry name" value="Putative serine/threonine-protein kinase ATR"/>
    <property type="match status" value="1"/>
</dbReference>
<dbReference type="PROSITE" id="PS00916">
    <property type="entry name" value="PI3_4_KINASE_2"/>
    <property type="match status" value="1"/>
</dbReference>
<dbReference type="InterPro" id="IPR036940">
    <property type="entry name" value="PI3/4_kinase_cat_sf"/>
</dbReference>
<accession>A0A210QB87</accession>
<evidence type="ECO:0000256" key="11">
    <source>
        <dbReference type="ARBA" id="ARBA00023242"/>
    </source>
</evidence>
<reference evidence="16 17" key="1">
    <citation type="journal article" date="2017" name="Nat. Ecol. Evol.">
        <title>Scallop genome provides insights into evolution of bilaterian karyotype and development.</title>
        <authorList>
            <person name="Wang S."/>
            <person name="Zhang J."/>
            <person name="Jiao W."/>
            <person name="Li J."/>
            <person name="Xun X."/>
            <person name="Sun Y."/>
            <person name="Guo X."/>
            <person name="Huan P."/>
            <person name="Dong B."/>
            <person name="Zhang L."/>
            <person name="Hu X."/>
            <person name="Sun X."/>
            <person name="Wang J."/>
            <person name="Zhao C."/>
            <person name="Wang Y."/>
            <person name="Wang D."/>
            <person name="Huang X."/>
            <person name="Wang R."/>
            <person name="Lv J."/>
            <person name="Li Y."/>
            <person name="Zhang Z."/>
            <person name="Liu B."/>
            <person name="Lu W."/>
            <person name="Hui Y."/>
            <person name="Liang J."/>
            <person name="Zhou Z."/>
            <person name="Hou R."/>
            <person name="Li X."/>
            <person name="Liu Y."/>
            <person name="Li H."/>
            <person name="Ning X."/>
            <person name="Lin Y."/>
            <person name="Zhao L."/>
            <person name="Xing Q."/>
            <person name="Dou J."/>
            <person name="Li Y."/>
            <person name="Mao J."/>
            <person name="Guo H."/>
            <person name="Dou H."/>
            <person name="Li T."/>
            <person name="Mu C."/>
            <person name="Jiang W."/>
            <person name="Fu Q."/>
            <person name="Fu X."/>
            <person name="Miao Y."/>
            <person name="Liu J."/>
            <person name="Yu Q."/>
            <person name="Li R."/>
            <person name="Liao H."/>
            <person name="Li X."/>
            <person name="Kong Y."/>
            <person name="Jiang Z."/>
            <person name="Chourrout D."/>
            <person name="Li R."/>
            <person name="Bao Z."/>
        </authorList>
    </citation>
    <scope>NUCLEOTIDE SEQUENCE [LARGE SCALE GENOMIC DNA]</scope>
    <source>
        <strain evidence="16 17">PY_sf001</strain>
    </source>
</reference>
<evidence type="ECO:0000259" key="13">
    <source>
        <dbReference type="PROSITE" id="PS50290"/>
    </source>
</evidence>
<keyword evidence="10" id="KW-0234">DNA repair</keyword>
<name>A0A210QB87_MIZYE</name>
<dbReference type="GO" id="GO:0006281">
    <property type="term" value="P:DNA repair"/>
    <property type="evidence" value="ECO:0007669"/>
    <property type="project" value="UniProtKB-KW"/>
</dbReference>
<evidence type="ECO:0000256" key="3">
    <source>
        <dbReference type="ARBA" id="ARBA00012513"/>
    </source>
</evidence>
<evidence type="ECO:0000256" key="6">
    <source>
        <dbReference type="ARBA" id="ARBA00022741"/>
    </source>
</evidence>
<dbReference type="GO" id="GO:0000723">
    <property type="term" value="P:telomere maintenance"/>
    <property type="evidence" value="ECO:0007669"/>
    <property type="project" value="TreeGrafter"/>
</dbReference>
<sequence length="1658" mass="189976">MVPHLVSKATSEASTLIKLMATLLNVPSRMKLLLEMIKYTYTYLVCHCGKAEMERAITFLQNETEVDLGGLVRLHFQRTHQELLLRLSTDYSQVFNGLRVLATYDESYQGPKDITTSEQMAAYLQPRLLGVIAFFDSQLLTVSIPLEDKILTLESLTSIIRLMGSKYIGVIRHKVVNTLRIGLKCKDRQMMEVSCRAWNCFVTSLELSFLGQMMSQIIATLLPLLEPLPRQVAEIFSYIIVENREELHAHFNEIYFLPDIPELAECNGILKQYVASPSSQSDLRTTLTYSTKGISHESVDVRRHALSKLRKLLRDEKEKLYQYVNSNETADPVISNLVSLLLQGCRETDPRSQCLYAECIGELGAIDPGRLELMCNNPKRDFANFHANIEEDNFAVGLINEVINAFLAAPESRIQDTAAFALQELLKTYKITEPKTSDRNSGRIWKRFPDHVQEILIPFLSSKYALTNSTKHDWSKQVTPIYCSEKGHNFENWVSTWTGYLSSKVKKGFAREVFLSCSAVIKHNGNLALYILPYVVLQVLRDGTPDDITGIHNEITEVLNQAKRPDSKQKTANLHHLSTQTIFSVLDYLTRWMHVMPQVKGVDPHTKVPVCHADSTYKAIQAFRQVIDQDLLADACYNCKAYTRALMHFEQFLSSKGHNIQEHLNFMQKLYVALDEPDGVLGVAAIRLAPTLTEQILIHESQGQHQCAQACYEKAIQSEADNVVHHQGLLRNLIELGEHSKALLHATGAVAEKPDWAHHLNAYMVESAWRLGNWSKLESCIKSDKSSRNWAVGIGKILMAAKDRKSEQLRKQLQIVRRDQMAPLSAASMETGSYHRGYEYITRLHMLSEIEESVGELMDLHTEDSGSTASKHATADLLRQWESRLQVMQCSFRIQEPVLTLRRILFTLAQQTSGQEVDQEIGHWWLWSARIAQRAGHLQTAFSCLLQASDYNLPQVFLERAEWLWTKGEKDQAILCLERGMSVHFEDVSKLKLDGSAQTDNKRKTYAKALLLYGCYSEETSKMESNVILKQYKEVTDVYPDWEDGHFHLAKYYDKIMTTLLEDKDKPDPSRQREFIHHVVKSFGQSLQYGNQYIYQSLPRLLSLWLDFGTSVAEMEKRDVSRNQQLAHKLQIMRTTLAKLNKLVCSLGQQLAPYQLFTAFSQLTSRICHTQPDVFQQLREIIARLFAQFPQQGMWMLMAVSKSSYKVRVSRCRDIFARAEQINPGLQKFVKDSTKLTDRLLELCNKEYTGSNNMSVSQHFKPLKRLLDDSEFSRIILPLQSNMTVMLPNTPGSHSSHNPFPGKEVFINGIDDMIEILPSLQRPKKINLIGSDGQYYTMMCKPKDDLRKDGRLMEFNDIVNKFLRKDPESRRRRLHIRTYAVVPLNEECGLIEWVSNTFGLRHILMKLYRERGLYTSGKELKAMMPKITDSIEVKMQCFKEKMLARHPPLFQEWFLRTFSDPTSWYNARLSYARTCAVISMVGYILGLGDRHGENILFDSTCGDCVHVDFNCLFNKGEMFEWAEKVPFRLTHNMMNALGPLGYEGIFRRACEVTLRVMRTQMDPLMSVLKPFVYDPLVEWSKPPRGGRSNPMDTGEINNEQALSHVQNIEHRLKGILKSKTSRPITVPLSIEGHVNYLINEATDDKNLCQMYVGWAPYM</sequence>
<dbReference type="InterPro" id="IPR011989">
    <property type="entry name" value="ARM-like"/>
</dbReference>
<dbReference type="SMART" id="SM00146">
    <property type="entry name" value="PI3Kc"/>
    <property type="match status" value="1"/>
</dbReference>
<dbReference type="SUPFAM" id="SSF56112">
    <property type="entry name" value="Protein kinase-like (PK-like)"/>
    <property type="match status" value="1"/>
</dbReference>
<evidence type="ECO:0000256" key="5">
    <source>
        <dbReference type="ARBA" id="ARBA00022679"/>
    </source>
</evidence>
<protein>
    <recommendedName>
        <fullName evidence="12">Serine/threonine-protein kinase ATR</fullName>
        <ecNumber evidence="3">2.7.11.1</ecNumber>
    </recommendedName>
</protein>
<dbReference type="SMART" id="SM00802">
    <property type="entry name" value="UME"/>
    <property type="match status" value="1"/>
</dbReference>
<keyword evidence="5" id="KW-0808">Transferase</keyword>
<dbReference type="Pfam" id="PF02260">
    <property type="entry name" value="FATC"/>
    <property type="match status" value="1"/>
</dbReference>
<comment type="caution">
    <text evidence="16">The sequence shown here is derived from an EMBL/GenBank/DDBJ whole genome shotgun (WGS) entry which is preliminary data.</text>
</comment>
<dbReference type="SMART" id="SM01343">
    <property type="entry name" value="FATC"/>
    <property type="match status" value="1"/>
</dbReference>
<evidence type="ECO:0000256" key="10">
    <source>
        <dbReference type="ARBA" id="ARBA00023204"/>
    </source>
</evidence>
<keyword evidence="17" id="KW-1185">Reference proteome</keyword>
<keyword evidence="4" id="KW-0723">Serine/threonine-protein kinase</keyword>
<dbReference type="PANTHER" id="PTHR11139:SF69">
    <property type="entry name" value="SERINE_THREONINE-PROTEIN KINASE ATR"/>
    <property type="match status" value="1"/>
</dbReference>
<dbReference type="GO" id="GO:0005634">
    <property type="term" value="C:nucleus"/>
    <property type="evidence" value="ECO:0007669"/>
    <property type="project" value="UniProtKB-SubCell"/>
</dbReference>
<dbReference type="Pfam" id="PF25030">
    <property type="entry name" value="M-HEAT_ATR"/>
    <property type="match status" value="1"/>
</dbReference>
<keyword evidence="9" id="KW-0067">ATP-binding</keyword>
<dbReference type="SUPFAM" id="SSF48371">
    <property type="entry name" value="ARM repeat"/>
    <property type="match status" value="1"/>
</dbReference>
<dbReference type="InterPro" id="IPR016024">
    <property type="entry name" value="ARM-type_fold"/>
</dbReference>
<evidence type="ECO:0000313" key="17">
    <source>
        <dbReference type="Proteomes" id="UP000242188"/>
    </source>
</evidence>
<feature type="domain" description="PI3K/PI4K catalytic" evidence="13">
    <location>
        <begin position="1310"/>
        <end position="1627"/>
    </location>
</feature>
<evidence type="ECO:0000256" key="1">
    <source>
        <dbReference type="ARBA" id="ARBA00004123"/>
    </source>
</evidence>
<evidence type="ECO:0000313" key="16">
    <source>
        <dbReference type="EMBL" id="OWF45999.1"/>
    </source>
</evidence>
<dbReference type="Pfam" id="PF08064">
    <property type="entry name" value="UME"/>
    <property type="match status" value="1"/>
</dbReference>
<dbReference type="Gene3D" id="1.25.10.10">
    <property type="entry name" value="Leucine-rich Repeat Variant"/>
    <property type="match status" value="1"/>
</dbReference>
<evidence type="ECO:0000256" key="7">
    <source>
        <dbReference type="ARBA" id="ARBA00022763"/>
    </source>
</evidence>
<dbReference type="InterPro" id="IPR056802">
    <property type="entry name" value="ATR-like_M-HEAT"/>
</dbReference>
<dbReference type="EC" id="2.7.11.1" evidence="3"/>
<evidence type="ECO:0000256" key="8">
    <source>
        <dbReference type="ARBA" id="ARBA00022777"/>
    </source>
</evidence>
<dbReference type="EMBL" id="NEDP02004329">
    <property type="protein sequence ID" value="OWF45999.1"/>
    <property type="molecule type" value="Genomic_DNA"/>
</dbReference>
<dbReference type="Proteomes" id="UP000242188">
    <property type="component" value="Unassembled WGS sequence"/>
</dbReference>
<evidence type="ECO:0000256" key="9">
    <source>
        <dbReference type="ARBA" id="ARBA00022840"/>
    </source>
</evidence>
<feature type="domain" description="FAT" evidence="14">
    <location>
        <begin position="631"/>
        <end position="1203"/>
    </location>
</feature>
<dbReference type="InterPro" id="IPR000403">
    <property type="entry name" value="PI3/4_kinase_cat_dom"/>
</dbReference>
<keyword evidence="8 16" id="KW-0418">Kinase</keyword>
<dbReference type="PANTHER" id="PTHR11139">
    <property type="entry name" value="ATAXIA TELANGIECTASIA MUTATED ATM -RELATED"/>
    <property type="match status" value="1"/>
</dbReference>
<organism evidence="16 17">
    <name type="scientific">Mizuhopecten yessoensis</name>
    <name type="common">Japanese scallop</name>
    <name type="synonym">Patinopecten yessoensis</name>
    <dbReference type="NCBI Taxonomy" id="6573"/>
    <lineage>
        <taxon>Eukaryota</taxon>
        <taxon>Metazoa</taxon>
        <taxon>Spiralia</taxon>
        <taxon>Lophotrochozoa</taxon>
        <taxon>Mollusca</taxon>
        <taxon>Bivalvia</taxon>
        <taxon>Autobranchia</taxon>
        <taxon>Pteriomorphia</taxon>
        <taxon>Pectinida</taxon>
        <taxon>Pectinoidea</taxon>
        <taxon>Pectinidae</taxon>
        <taxon>Mizuhopecten</taxon>
    </lineage>
</organism>
<dbReference type="CDD" id="cd00892">
    <property type="entry name" value="PIKKc_ATR"/>
    <property type="match status" value="1"/>
</dbReference>
<dbReference type="Pfam" id="PF00454">
    <property type="entry name" value="PI3_PI4_kinase"/>
    <property type="match status" value="1"/>
</dbReference>
<dbReference type="InterPro" id="IPR012993">
    <property type="entry name" value="UME"/>
</dbReference>
<evidence type="ECO:0000256" key="2">
    <source>
        <dbReference type="ARBA" id="ARBA00010769"/>
    </source>
</evidence>
<dbReference type="InterPro" id="IPR050517">
    <property type="entry name" value="DDR_Repair_Kinase"/>
</dbReference>
<dbReference type="InterPro" id="IPR003152">
    <property type="entry name" value="FATC_dom"/>
</dbReference>
<dbReference type="InterPro" id="IPR018936">
    <property type="entry name" value="PI3/4_kinase_CS"/>
</dbReference>
<dbReference type="Gene3D" id="1.10.1070.11">
    <property type="entry name" value="Phosphatidylinositol 3-/4-kinase, catalytic domain"/>
    <property type="match status" value="1"/>
</dbReference>
<dbReference type="GO" id="GO:0005694">
    <property type="term" value="C:chromosome"/>
    <property type="evidence" value="ECO:0007669"/>
    <property type="project" value="TreeGrafter"/>
</dbReference>
<dbReference type="GO" id="GO:0000077">
    <property type="term" value="P:DNA damage checkpoint signaling"/>
    <property type="evidence" value="ECO:0007669"/>
    <property type="project" value="TreeGrafter"/>
</dbReference>
<dbReference type="GO" id="GO:0004674">
    <property type="term" value="F:protein serine/threonine kinase activity"/>
    <property type="evidence" value="ECO:0007669"/>
    <property type="project" value="UniProtKB-KW"/>
</dbReference>
<dbReference type="InterPro" id="IPR011990">
    <property type="entry name" value="TPR-like_helical_dom_sf"/>
</dbReference>
<comment type="subcellular location">
    <subcellularLocation>
        <location evidence="1">Nucleus</location>
    </subcellularLocation>
</comment>
<dbReference type="Gene3D" id="3.30.1010.10">
    <property type="entry name" value="Phosphatidylinositol 3-kinase Catalytic Subunit, Chain A, domain 4"/>
    <property type="match status" value="1"/>
</dbReference>
<gene>
    <name evidence="16" type="ORF">KP79_PYT15427</name>
</gene>
<dbReference type="InterPro" id="IPR014009">
    <property type="entry name" value="PIK_FAT"/>
</dbReference>
<feature type="domain" description="FATC" evidence="15">
    <location>
        <begin position="1626"/>
        <end position="1658"/>
    </location>
</feature>
<dbReference type="GO" id="GO:0005524">
    <property type="term" value="F:ATP binding"/>
    <property type="evidence" value="ECO:0007669"/>
    <property type="project" value="UniProtKB-KW"/>
</dbReference>
<dbReference type="Pfam" id="PF02259">
    <property type="entry name" value="FAT"/>
    <property type="match status" value="1"/>
</dbReference>
<dbReference type="SUPFAM" id="SSF48452">
    <property type="entry name" value="TPR-like"/>
    <property type="match status" value="1"/>
</dbReference>
<keyword evidence="7" id="KW-0227">DNA damage</keyword>
<dbReference type="STRING" id="6573.A0A210QB87"/>
<evidence type="ECO:0000259" key="15">
    <source>
        <dbReference type="PROSITE" id="PS51190"/>
    </source>
</evidence>
<keyword evidence="6" id="KW-0547">Nucleotide-binding</keyword>
<dbReference type="PROSITE" id="PS51190">
    <property type="entry name" value="FATC"/>
    <property type="match status" value="1"/>
</dbReference>